<evidence type="ECO:0000256" key="4">
    <source>
        <dbReference type="ARBA" id="ARBA00022737"/>
    </source>
</evidence>
<dbReference type="AlphaFoldDB" id="A0A152A9M8"/>
<dbReference type="OrthoDB" id="428525at2759"/>
<dbReference type="Pfam" id="PF00654">
    <property type="entry name" value="Voltage_CLC"/>
    <property type="match status" value="1"/>
</dbReference>
<keyword evidence="9 11" id="KW-0868">Chloride</keyword>
<evidence type="ECO:0000256" key="1">
    <source>
        <dbReference type="ARBA" id="ARBA00004141"/>
    </source>
</evidence>
<dbReference type="Pfam" id="PF00571">
    <property type="entry name" value="CBS"/>
    <property type="match status" value="1"/>
</dbReference>
<dbReference type="InterPro" id="IPR001807">
    <property type="entry name" value="ClC"/>
</dbReference>
<feature type="transmembrane region" description="Helical" evidence="11">
    <location>
        <begin position="288"/>
        <end position="306"/>
    </location>
</feature>
<keyword evidence="4" id="KW-0677">Repeat</keyword>
<dbReference type="PANTHER" id="PTHR11689:SF60">
    <property type="entry name" value="CHLORIDE CHANNEL PROTEIN C"/>
    <property type="match status" value="1"/>
</dbReference>
<evidence type="ECO:0000256" key="6">
    <source>
        <dbReference type="ARBA" id="ARBA00023065"/>
    </source>
</evidence>
<evidence type="ECO:0000256" key="5">
    <source>
        <dbReference type="ARBA" id="ARBA00022989"/>
    </source>
</evidence>
<dbReference type="GO" id="GO:0005254">
    <property type="term" value="F:chloride channel activity"/>
    <property type="evidence" value="ECO:0007669"/>
    <property type="project" value="UniProtKB-UniRule"/>
</dbReference>
<evidence type="ECO:0000256" key="2">
    <source>
        <dbReference type="ARBA" id="ARBA00022448"/>
    </source>
</evidence>
<dbReference type="InParanoid" id="A0A152A9M8"/>
<comment type="subcellular location">
    <subcellularLocation>
        <location evidence="1 11">Membrane</location>
        <topology evidence="1 11">Multi-pass membrane protein</topology>
    </subcellularLocation>
</comment>
<keyword evidence="5 11" id="KW-1133">Transmembrane helix</keyword>
<dbReference type="InterPro" id="IPR000644">
    <property type="entry name" value="CBS_dom"/>
</dbReference>
<feature type="transmembrane region" description="Helical" evidence="11">
    <location>
        <begin position="456"/>
        <end position="479"/>
    </location>
</feature>
<feature type="transmembrane region" description="Helical" evidence="11">
    <location>
        <begin position="257"/>
        <end position="276"/>
    </location>
</feature>
<dbReference type="SUPFAM" id="SSF54631">
    <property type="entry name" value="CBS-domain pair"/>
    <property type="match status" value="1"/>
</dbReference>
<dbReference type="OMA" id="FMHEHIH"/>
<dbReference type="GO" id="GO:0016020">
    <property type="term" value="C:membrane"/>
    <property type="evidence" value="ECO:0007669"/>
    <property type="project" value="UniProtKB-SubCell"/>
</dbReference>
<sequence>MGSSLNKPLGVKSQDYENQQSMYFDPWKIQGVESTFHSARSVTHRRRNHRLSPLEKLKMKNIQSLNFSVTDNLLLRSENEKVTRGRHLQKTFGKWILCLILGVVVGCIAYIIKTIVGLLQNLKFHFANQYVMEGLKTKAFFTYFGLNIMYVLLSCIVVIVSGPMSSSSGIPEVKGYLNGVKVPKSMTFKSLFGKIVSLTLSYSSGLFLGPEGPFIHIGSAVGAGISQIKSSMFNLYPKLFSSYRNDRDKRDFTSIGAATGIAAAFGAPIGGVLFSIEEVSSFWSSQLTWRTFFCCMIATFTSNFLLQGSGTSPVLHDTGLLTFGFSRSYLYRYSELAMFCLLGVIGGLLGALFVFLNIHLNKWRKDRLSNNPWYRLIEALTVIIITSIVCFYASFLFECKYLSNIVVEPSVCEDQSNTEMVTFFCPPGMYNELASLLFVNPDSALRRLYSRTINMFTLPPLIVFTLISFLLSIWTSGLWVAGGLFVPMMMIGAGFGRFTGQVIGLWFSGIDSSIYALVGSAAMMAGYCRMTISLVVIMVELTEGTQYLVPLILAVMIAKWVGDFFGQSLYEHLMEQKYIPFLQSLPPHATSNVRVTTIMTKQVDVLPEVASVSLILQMLKSNNHNGFPIINTGEDGTKRLYRGMMLRQHILVLLDNKVWYHGDNGINQEIYLDETFDYEKFQYEVQKKPPPVNDLHFTPAEMENLIDFRPYMNSSGITIHNTFSFGEAYKLYRTCGIRHLPVIDINNEVVGIITRKDLL</sequence>
<evidence type="ECO:0000256" key="8">
    <source>
        <dbReference type="ARBA" id="ARBA00023136"/>
    </source>
</evidence>
<evidence type="ECO:0000313" key="13">
    <source>
        <dbReference type="EMBL" id="KYR02929.1"/>
    </source>
</evidence>
<dbReference type="Proteomes" id="UP000076078">
    <property type="component" value="Unassembled WGS sequence"/>
</dbReference>
<evidence type="ECO:0000256" key="11">
    <source>
        <dbReference type="RuleBase" id="RU361221"/>
    </source>
</evidence>
<accession>A0A152A9M8</accession>
<feature type="transmembrane region" description="Helical" evidence="11">
    <location>
        <begin position="376"/>
        <end position="397"/>
    </location>
</feature>
<organism evidence="13 14">
    <name type="scientific">Tieghemostelium lacteum</name>
    <name type="common">Slime mold</name>
    <name type="synonym">Dictyostelium lacteum</name>
    <dbReference type="NCBI Taxonomy" id="361077"/>
    <lineage>
        <taxon>Eukaryota</taxon>
        <taxon>Amoebozoa</taxon>
        <taxon>Evosea</taxon>
        <taxon>Eumycetozoa</taxon>
        <taxon>Dictyostelia</taxon>
        <taxon>Dictyosteliales</taxon>
        <taxon>Raperosteliaceae</taxon>
        <taxon>Tieghemostelium</taxon>
    </lineage>
</organism>
<dbReference type="InterPro" id="IPR051280">
    <property type="entry name" value="Cl-channel/antiporter"/>
</dbReference>
<dbReference type="STRING" id="361077.A0A152A9M8"/>
<dbReference type="PRINTS" id="PR00762">
    <property type="entry name" value="CLCHANNEL"/>
</dbReference>
<evidence type="ECO:0000256" key="3">
    <source>
        <dbReference type="ARBA" id="ARBA00022692"/>
    </source>
</evidence>
<dbReference type="PROSITE" id="PS51371">
    <property type="entry name" value="CBS"/>
    <property type="match status" value="2"/>
</dbReference>
<evidence type="ECO:0000256" key="7">
    <source>
        <dbReference type="ARBA" id="ARBA00023122"/>
    </source>
</evidence>
<gene>
    <name evidence="13" type="ORF">DLAC_00409</name>
</gene>
<feature type="domain" description="CBS" evidence="12">
    <location>
        <begin position="712"/>
        <end position="759"/>
    </location>
</feature>
<dbReference type="InterPro" id="IPR014743">
    <property type="entry name" value="Cl-channel_core"/>
</dbReference>
<dbReference type="Gene3D" id="1.10.3080.10">
    <property type="entry name" value="Clc chloride channel"/>
    <property type="match status" value="1"/>
</dbReference>
<feature type="transmembrane region" description="Helical" evidence="11">
    <location>
        <begin position="95"/>
        <end position="119"/>
    </location>
</feature>
<comment type="caution">
    <text evidence="13">The sequence shown here is derived from an EMBL/GenBank/DDBJ whole genome shotgun (WGS) entry which is preliminary data.</text>
</comment>
<dbReference type="InterPro" id="IPR046342">
    <property type="entry name" value="CBS_dom_sf"/>
</dbReference>
<protein>
    <recommendedName>
        <fullName evidence="11">Chloride channel protein</fullName>
    </recommendedName>
</protein>
<feature type="domain" description="CBS" evidence="12">
    <location>
        <begin position="599"/>
        <end position="664"/>
    </location>
</feature>
<dbReference type="SUPFAM" id="SSF81340">
    <property type="entry name" value="Clc chloride channel"/>
    <property type="match status" value="1"/>
</dbReference>
<evidence type="ECO:0000259" key="12">
    <source>
        <dbReference type="PROSITE" id="PS51371"/>
    </source>
</evidence>
<evidence type="ECO:0000313" key="14">
    <source>
        <dbReference type="Proteomes" id="UP000076078"/>
    </source>
</evidence>
<comment type="similarity">
    <text evidence="11">Belongs to the chloride channel (TC 2.A.49) family.</text>
</comment>
<dbReference type="EMBL" id="LODT01000001">
    <property type="protein sequence ID" value="KYR02929.1"/>
    <property type="molecule type" value="Genomic_DNA"/>
</dbReference>
<keyword evidence="6 11" id="KW-0406">Ion transport</keyword>
<dbReference type="Gene3D" id="3.10.580.10">
    <property type="entry name" value="CBS-domain"/>
    <property type="match status" value="1"/>
</dbReference>
<keyword evidence="2 11" id="KW-0813">Transport</keyword>
<feature type="transmembrane region" description="Helical" evidence="11">
    <location>
        <begin position="139"/>
        <end position="160"/>
    </location>
</feature>
<reference evidence="13 14" key="1">
    <citation type="submission" date="2015-12" db="EMBL/GenBank/DDBJ databases">
        <title>Dictyostelia acquired genes for synthesis and detection of signals that induce cell-type specialization by lateral gene transfer from prokaryotes.</title>
        <authorList>
            <person name="Gloeckner G."/>
            <person name="Schaap P."/>
        </authorList>
    </citation>
    <scope>NUCLEOTIDE SEQUENCE [LARGE SCALE GENOMIC DNA]</scope>
    <source>
        <strain evidence="13 14">TK</strain>
    </source>
</reference>
<keyword evidence="14" id="KW-1185">Reference proteome</keyword>
<evidence type="ECO:0000256" key="9">
    <source>
        <dbReference type="ARBA" id="ARBA00023214"/>
    </source>
</evidence>
<name>A0A152A9M8_TIELA</name>
<comment type="caution">
    <text evidence="11">Lacks conserved residue(s) required for the propagation of feature annotation.</text>
</comment>
<keyword evidence="7 10" id="KW-0129">CBS domain</keyword>
<dbReference type="FunCoup" id="A0A152A9M8">
    <property type="interactions" value="331"/>
</dbReference>
<dbReference type="SMART" id="SM00116">
    <property type="entry name" value="CBS"/>
    <property type="match status" value="2"/>
</dbReference>
<proteinExistence type="inferred from homology"/>
<evidence type="ECO:0000256" key="10">
    <source>
        <dbReference type="PROSITE-ProRule" id="PRU00703"/>
    </source>
</evidence>
<keyword evidence="3 11" id="KW-0812">Transmembrane</keyword>
<keyword evidence="8 11" id="KW-0472">Membrane</keyword>
<dbReference type="PANTHER" id="PTHR11689">
    <property type="entry name" value="CHLORIDE CHANNEL PROTEIN CLC FAMILY MEMBER"/>
    <property type="match status" value="1"/>
</dbReference>
<feature type="transmembrane region" description="Helical" evidence="11">
    <location>
        <begin position="336"/>
        <end position="356"/>
    </location>
</feature>